<accession>A0ABU0HZ85</accession>
<feature type="domain" description="O-antigen ligase-related" evidence="6">
    <location>
        <begin position="222"/>
        <end position="368"/>
    </location>
</feature>
<dbReference type="GO" id="GO:0016874">
    <property type="term" value="F:ligase activity"/>
    <property type="evidence" value="ECO:0007669"/>
    <property type="project" value="UniProtKB-KW"/>
</dbReference>
<organism evidence="7 8">
    <name type="scientific">Methylobacterium aerolatum</name>
    <dbReference type="NCBI Taxonomy" id="418708"/>
    <lineage>
        <taxon>Bacteria</taxon>
        <taxon>Pseudomonadati</taxon>
        <taxon>Pseudomonadota</taxon>
        <taxon>Alphaproteobacteria</taxon>
        <taxon>Hyphomicrobiales</taxon>
        <taxon>Methylobacteriaceae</taxon>
        <taxon>Methylobacterium</taxon>
    </lineage>
</organism>
<protein>
    <submittedName>
        <fullName evidence="7">O-antigen ligase</fullName>
    </submittedName>
</protein>
<comment type="subcellular location">
    <subcellularLocation>
        <location evidence="1">Membrane</location>
        <topology evidence="1">Multi-pass membrane protein</topology>
    </subcellularLocation>
</comment>
<evidence type="ECO:0000313" key="7">
    <source>
        <dbReference type="EMBL" id="MDQ0446789.1"/>
    </source>
</evidence>
<evidence type="ECO:0000256" key="4">
    <source>
        <dbReference type="ARBA" id="ARBA00023136"/>
    </source>
</evidence>
<reference evidence="7 8" key="1">
    <citation type="submission" date="2023-07" db="EMBL/GenBank/DDBJ databases">
        <title>Genomic Encyclopedia of Type Strains, Phase IV (KMG-IV): sequencing the most valuable type-strain genomes for metagenomic binning, comparative biology and taxonomic classification.</title>
        <authorList>
            <person name="Goeker M."/>
        </authorList>
    </citation>
    <scope>NUCLEOTIDE SEQUENCE [LARGE SCALE GENOMIC DNA]</scope>
    <source>
        <strain evidence="7 8">DSM 19013</strain>
    </source>
</reference>
<feature type="transmembrane region" description="Helical" evidence="5">
    <location>
        <begin position="26"/>
        <end position="46"/>
    </location>
</feature>
<feature type="transmembrane region" description="Helical" evidence="5">
    <location>
        <begin position="420"/>
        <end position="436"/>
    </location>
</feature>
<feature type="transmembrane region" description="Helical" evidence="5">
    <location>
        <begin position="261"/>
        <end position="281"/>
    </location>
</feature>
<dbReference type="RefSeq" id="WP_238201566.1">
    <property type="nucleotide sequence ID" value="NZ_BPQE01000004.1"/>
</dbReference>
<feature type="transmembrane region" description="Helical" evidence="5">
    <location>
        <begin position="195"/>
        <end position="211"/>
    </location>
</feature>
<keyword evidence="2 5" id="KW-0812">Transmembrane</keyword>
<evidence type="ECO:0000256" key="3">
    <source>
        <dbReference type="ARBA" id="ARBA00022989"/>
    </source>
</evidence>
<dbReference type="InterPro" id="IPR051533">
    <property type="entry name" value="WaaL-like"/>
</dbReference>
<keyword evidence="7" id="KW-0436">Ligase</keyword>
<feature type="transmembrane region" description="Helical" evidence="5">
    <location>
        <begin position="142"/>
        <end position="164"/>
    </location>
</feature>
<gene>
    <name evidence="7" type="ORF">QO012_001280</name>
</gene>
<sequence length="441" mass="47924">MRTLTDMPAAAEGERIVRPVRDLPDFARLSYLTFVLVALLNHAWFVDLSDPTPLEAFEGGSLATQLLFGSMLLAGLPMVLHLGLDRLKPLASRPVVIFGGWLLITSLISSDPMLSLRRLALFGIAAFLSVSLILVARSARQLADAFAMAGGTILAASYLGLVLVPNLTMHSAYDLTGEINHNGLWRGIFPHKNEAGMAMTIIVILGLFVGAVRDRWLGWTMSAAAAVFLVGSGSKTPLFTLAMVLGLTWLCGLIRLRAVRIVLLTGPVLLMMTATIGSILFPPVRAVLDMVMTDATFTARNEIWAFAIDHIAQKPLTGFGFGAFWLTERTVYGSVVDPDSNWVQTATQAHNSFLDSAIAMGLPGFAITLLVFIVMPLRDYLARARDGRTDASGELFLRLWQLVLLSASFETILFNPNTPAFSMIVMSIAGLRLLRVRPVVV</sequence>
<name>A0ABU0HZ85_9HYPH</name>
<evidence type="ECO:0000313" key="8">
    <source>
        <dbReference type="Proteomes" id="UP001231124"/>
    </source>
</evidence>
<feature type="transmembrane region" description="Helical" evidence="5">
    <location>
        <begin position="91"/>
        <end position="110"/>
    </location>
</feature>
<dbReference type="PANTHER" id="PTHR37422:SF21">
    <property type="entry name" value="EXOQ-LIKE PROTEIN"/>
    <property type="match status" value="1"/>
</dbReference>
<evidence type="ECO:0000256" key="1">
    <source>
        <dbReference type="ARBA" id="ARBA00004141"/>
    </source>
</evidence>
<dbReference type="EMBL" id="JAUSVP010000003">
    <property type="protein sequence ID" value="MDQ0446789.1"/>
    <property type="molecule type" value="Genomic_DNA"/>
</dbReference>
<evidence type="ECO:0000256" key="2">
    <source>
        <dbReference type="ARBA" id="ARBA00022692"/>
    </source>
</evidence>
<comment type="caution">
    <text evidence="7">The sequence shown here is derived from an EMBL/GenBank/DDBJ whole genome shotgun (WGS) entry which is preliminary data.</text>
</comment>
<feature type="transmembrane region" description="Helical" evidence="5">
    <location>
        <begin position="357"/>
        <end position="375"/>
    </location>
</feature>
<keyword evidence="3 5" id="KW-1133">Transmembrane helix</keyword>
<keyword evidence="4 5" id="KW-0472">Membrane</keyword>
<dbReference type="PANTHER" id="PTHR37422">
    <property type="entry name" value="TEICHURONIC ACID BIOSYNTHESIS PROTEIN TUAE"/>
    <property type="match status" value="1"/>
</dbReference>
<dbReference type="InterPro" id="IPR007016">
    <property type="entry name" value="O-antigen_ligase-rel_domated"/>
</dbReference>
<evidence type="ECO:0000256" key="5">
    <source>
        <dbReference type="SAM" id="Phobius"/>
    </source>
</evidence>
<evidence type="ECO:0000259" key="6">
    <source>
        <dbReference type="Pfam" id="PF04932"/>
    </source>
</evidence>
<keyword evidence="8" id="KW-1185">Reference proteome</keyword>
<feature type="transmembrane region" description="Helical" evidence="5">
    <location>
        <begin position="66"/>
        <end position="84"/>
    </location>
</feature>
<feature type="transmembrane region" description="Helical" evidence="5">
    <location>
        <begin position="116"/>
        <end position="135"/>
    </location>
</feature>
<dbReference type="Pfam" id="PF04932">
    <property type="entry name" value="Wzy_C"/>
    <property type="match status" value="1"/>
</dbReference>
<dbReference type="Proteomes" id="UP001231124">
    <property type="component" value="Unassembled WGS sequence"/>
</dbReference>
<proteinExistence type="predicted"/>